<dbReference type="GO" id="GO:0005524">
    <property type="term" value="F:ATP binding"/>
    <property type="evidence" value="ECO:0007669"/>
    <property type="project" value="UniProtKB-KW"/>
</dbReference>
<feature type="domain" description="Deoxynucleoside kinase" evidence="8">
    <location>
        <begin position="27"/>
        <end position="219"/>
    </location>
</feature>
<dbReference type="InterPro" id="IPR031314">
    <property type="entry name" value="DNK_dom"/>
</dbReference>
<evidence type="ECO:0000256" key="6">
    <source>
        <dbReference type="PIRSR" id="PIRSR000705-1"/>
    </source>
</evidence>
<dbReference type="SUPFAM" id="SSF52540">
    <property type="entry name" value="P-loop containing nucleoside triphosphate hydrolases"/>
    <property type="match status" value="1"/>
</dbReference>
<dbReference type="Pfam" id="PF01712">
    <property type="entry name" value="dNK"/>
    <property type="match status" value="1"/>
</dbReference>
<evidence type="ECO:0000256" key="2">
    <source>
        <dbReference type="ARBA" id="ARBA00022679"/>
    </source>
</evidence>
<dbReference type="InterPro" id="IPR050566">
    <property type="entry name" value="Deoxyribonucleoside_kinase"/>
</dbReference>
<keyword evidence="3 7" id="KW-0547">Nucleotide-binding</keyword>
<evidence type="ECO:0000313" key="10">
    <source>
        <dbReference type="Proteomes" id="UP000070063"/>
    </source>
</evidence>
<evidence type="ECO:0000313" key="9">
    <source>
        <dbReference type="EMBL" id="KXA36138.1"/>
    </source>
</evidence>
<comment type="caution">
    <text evidence="9">The sequence shown here is derived from an EMBL/GenBank/DDBJ whole genome shotgun (WGS) entry which is preliminary data.</text>
</comment>
<dbReference type="Proteomes" id="UP000070063">
    <property type="component" value="Unassembled WGS sequence"/>
</dbReference>
<proteinExistence type="inferred from homology"/>
<dbReference type="FunFam" id="3.40.50.300:FF:000659">
    <property type="entry name" value="Deoxyguanosine kinase"/>
    <property type="match status" value="1"/>
</dbReference>
<accession>A0ABD4ECD0</accession>
<keyword evidence="4 9" id="KW-0418">Kinase</keyword>
<name>A0ABD4ECD0_STALU</name>
<keyword evidence="5 7" id="KW-0067">ATP-binding</keyword>
<evidence type="ECO:0000256" key="4">
    <source>
        <dbReference type="ARBA" id="ARBA00022777"/>
    </source>
</evidence>
<reference evidence="9 10" key="1">
    <citation type="submission" date="2016-01" db="EMBL/GenBank/DDBJ databases">
        <authorList>
            <person name="Mitreva M."/>
            <person name="Pepin K.H."/>
            <person name="Mihindukulasuriya K.A."/>
            <person name="Fulton R."/>
            <person name="Fronick C."/>
            <person name="O'Laughlin M."/>
            <person name="Miner T."/>
            <person name="Herter B."/>
            <person name="Rosa B.A."/>
            <person name="Cordes M."/>
            <person name="Tomlinson C."/>
            <person name="Wollam A."/>
            <person name="Palsikar V.B."/>
            <person name="Mardis E.R."/>
            <person name="Wilson R.K."/>
        </authorList>
    </citation>
    <scope>NUCLEOTIDE SEQUENCE [LARGE SCALE GENOMIC DNA]</scope>
    <source>
        <strain evidence="9 10">MJR7738</strain>
    </source>
</reference>
<feature type="binding site" evidence="7">
    <location>
        <begin position="154"/>
        <end position="158"/>
    </location>
    <ligand>
        <name>ATP</name>
        <dbReference type="ChEBI" id="CHEBI:30616"/>
    </ligand>
</feature>
<dbReference type="EMBL" id="LRQI01000095">
    <property type="protein sequence ID" value="KXA36138.1"/>
    <property type="molecule type" value="Genomic_DNA"/>
</dbReference>
<dbReference type="PIRSF" id="PIRSF000705">
    <property type="entry name" value="DNK"/>
    <property type="match status" value="1"/>
</dbReference>
<dbReference type="Gene3D" id="3.40.50.300">
    <property type="entry name" value="P-loop containing nucleotide triphosphate hydrolases"/>
    <property type="match status" value="1"/>
</dbReference>
<evidence type="ECO:0000256" key="1">
    <source>
        <dbReference type="ARBA" id="ARBA00007420"/>
    </source>
</evidence>
<evidence type="ECO:0000256" key="3">
    <source>
        <dbReference type="ARBA" id="ARBA00022741"/>
    </source>
</evidence>
<dbReference type="PANTHER" id="PTHR10513:SF46">
    <property type="entry name" value="DEOXYGUANOSINE KINASE"/>
    <property type="match status" value="1"/>
</dbReference>
<dbReference type="AlphaFoldDB" id="A0ABD4ECD0"/>
<protein>
    <submittedName>
        <fullName evidence="9">Deoxynucleoside kinase</fullName>
    </submittedName>
</protein>
<gene>
    <name evidence="9" type="ORF">HMPREF3225_02366</name>
</gene>
<dbReference type="InterPro" id="IPR002624">
    <property type="entry name" value="DCK/DGK"/>
</dbReference>
<evidence type="ECO:0000256" key="5">
    <source>
        <dbReference type="ARBA" id="ARBA00022840"/>
    </source>
</evidence>
<feature type="active site" description="Proton acceptor" evidence="6">
    <location>
        <position position="102"/>
    </location>
</feature>
<keyword evidence="2" id="KW-0808">Transferase</keyword>
<sequence>MSATSLMIQYSISILTFGEVIMNKPFIAIEGPIGVGKSSLAHQLSQTLDYYEEKEIVDENPFLSDFYEDISKWSFQTEMFFLCNRYKQLNDLKTLQHGVVSDYHIYKNKIFARNTLNASEFDKFERIYDIITEDLVLPNMIIFLDAELSVLKQRIAQRQRSFESHIEDDYLLTLQQEYHHFYETLKAQGARVIQIDTTHIDFVHNPEDYADILTQIKPLLGELTND</sequence>
<comment type="similarity">
    <text evidence="1">Belongs to the DCK/DGK family.</text>
</comment>
<dbReference type="PANTHER" id="PTHR10513">
    <property type="entry name" value="DEOXYNUCLEOSIDE KINASE"/>
    <property type="match status" value="1"/>
</dbReference>
<feature type="binding site" evidence="7">
    <location>
        <begin position="31"/>
        <end position="39"/>
    </location>
    <ligand>
        <name>ATP</name>
        <dbReference type="ChEBI" id="CHEBI:30616"/>
    </ligand>
</feature>
<evidence type="ECO:0000256" key="7">
    <source>
        <dbReference type="PIRSR" id="PIRSR000705-3"/>
    </source>
</evidence>
<evidence type="ECO:0000259" key="8">
    <source>
        <dbReference type="Pfam" id="PF01712"/>
    </source>
</evidence>
<organism evidence="9 10">
    <name type="scientific">Staphylococcus lugdunensis</name>
    <dbReference type="NCBI Taxonomy" id="28035"/>
    <lineage>
        <taxon>Bacteria</taxon>
        <taxon>Bacillati</taxon>
        <taxon>Bacillota</taxon>
        <taxon>Bacilli</taxon>
        <taxon>Bacillales</taxon>
        <taxon>Staphylococcaceae</taxon>
        <taxon>Staphylococcus</taxon>
    </lineage>
</organism>
<dbReference type="InterPro" id="IPR027417">
    <property type="entry name" value="P-loop_NTPase"/>
</dbReference>
<dbReference type="CDD" id="cd01673">
    <property type="entry name" value="dNK"/>
    <property type="match status" value="1"/>
</dbReference>
<dbReference type="GO" id="GO:0019136">
    <property type="term" value="F:deoxynucleoside kinase activity"/>
    <property type="evidence" value="ECO:0007669"/>
    <property type="project" value="UniProtKB-ARBA"/>
</dbReference>